<evidence type="ECO:0000313" key="1">
    <source>
        <dbReference type="EMBL" id="VYU07020.1"/>
    </source>
</evidence>
<name>A0A6N3BQP7_9FIRM</name>
<accession>A0A6N3BQP7</accession>
<reference evidence="1" key="1">
    <citation type="submission" date="2019-11" db="EMBL/GenBank/DDBJ databases">
        <authorList>
            <person name="Feng L."/>
        </authorList>
    </citation>
    <scope>NUCLEOTIDE SEQUENCE</scope>
    <source>
        <strain evidence="1">VrattiLFYP33</strain>
    </source>
</reference>
<dbReference type="AlphaFoldDB" id="A0A6N3BQP7"/>
<dbReference type="RefSeq" id="WP_422105754.1">
    <property type="nucleotide sequence ID" value="NZ_CACRUX010000047.1"/>
</dbReference>
<sequence>MENKLYCEYCAAELTEDGRCPDEYCVYNVYIDAIAECDAEIEAEKEREAADE</sequence>
<protein>
    <submittedName>
        <fullName evidence="1">Uncharacterized protein</fullName>
    </submittedName>
</protein>
<proteinExistence type="predicted"/>
<dbReference type="EMBL" id="CACRUX010000047">
    <property type="protein sequence ID" value="VYU07020.1"/>
    <property type="molecule type" value="Genomic_DNA"/>
</dbReference>
<gene>
    <name evidence="1" type="ORF">VRLFYP33_01169</name>
</gene>
<organism evidence="1">
    <name type="scientific">Veillonella ratti</name>
    <dbReference type="NCBI Taxonomy" id="103892"/>
    <lineage>
        <taxon>Bacteria</taxon>
        <taxon>Bacillati</taxon>
        <taxon>Bacillota</taxon>
        <taxon>Negativicutes</taxon>
        <taxon>Veillonellales</taxon>
        <taxon>Veillonellaceae</taxon>
        <taxon>Veillonella</taxon>
    </lineage>
</organism>